<dbReference type="GO" id="GO:0016787">
    <property type="term" value="F:hydrolase activity"/>
    <property type="evidence" value="ECO:0007669"/>
    <property type="project" value="UniProtKB-KW"/>
</dbReference>
<dbReference type="SUPFAM" id="SSF56672">
    <property type="entry name" value="DNA/RNA polymerases"/>
    <property type="match status" value="1"/>
</dbReference>
<sequence length="222" mass="25714">MPAGWVLSIVDWFCQWSRSCCCQLVSTRSLGSLIVVIVLRIKIAYASRQLKPHETHYPVHDLELAAMVFALKIWRHYLYGEQFVLYSDHKSLQYLFSQPDLNMRQRRWMELLKDFDCEIKYQPGKSNVVADALSRKASEMLASLYISKDQEHLNTTGWRFYPAEDCVVVSSFQLEPQIVSTIRAAQRTDPSIHELKLKVRAGELVDYSISSERSGRCFEQEG</sequence>
<keyword evidence="9" id="KW-1185">Reference proteome</keyword>
<evidence type="ECO:0000256" key="2">
    <source>
        <dbReference type="ARBA" id="ARBA00022695"/>
    </source>
</evidence>
<evidence type="ECO:0000313" key="9">
    <source>
        <dbReference type="Proteomes" id="UP000250235"/>
    </source>
</evidence>
<proteinExistence type="predicted"/>
<dbReference type="CDD" id="cd09274">
    <property type="entry name" value="RNase_HI_RT_Ty3"/>
    <property type="match status" value="1"/>
</dbReference>
<keyword evidence="2" id="KW-0548">Nucleotidyltransferase</keyword>
<protein>
    <recommendedName>
        <fullName evidence="7">Reverse transcriptase RNase H-like domain-containing protein</fullName>
    </recommendedName>
</protein>
<dbReference type="InterPro" id="IPR041373">
    <property type="entry name" value="RT_RNaseH"/>
</dbReference>
<organism evidence="8 9">
    <name type="scientific">Dorcoceras hygrometricum</name>
    <dbReference type="NCBI Taxonomy" id="472368"/>
    <lineage>
        <taxon>Eukaryota</taxon>
        <taxon>Viridiplantae</taxon>
        <taxon>Streptophyta</taxon>
        <taxon>Embryophyta</taxon>
        <taxon>Tracheophyta</taxon>
        <taxon>Spermatophyta</taxon>
        <taxon>Magnoliopsida</taxon>
        <taxon>eudicotyledons</taxon>
        <taxon>Gunneridae</taxon>
        <taxon>Pentapetalae</taxon>
        <taxon>asterids</taxon>
        <taxon>lamiids</taxon>
        <taxon>Lamiales</taxon>
        <taxon>Gesneriaceae</taxon>
        <taxon>Didymocarpoideae</taxon>
        <taxon>Trichosporeae</taxon>
        <taxon>Loxocarpinae</taxon>
        <taxon>Dorcoceras</taxon>
    </lineage>
</organism>
<evidence type="ECO:0000256" key="6">
    <source>
        <dbReference type="ARBA" id="ARBA00022918"/>
    </source>
</evidence>
<feature type="domain" description="Reverse transcriptase RNase H-like" evidence="7">
    <location>
        <begin position="43"/>
        <end position="115"/>
    </location>
</feature>
<keyword evidence="1" id="KW-0808">Transferase</keyword>
<dbReference type="GO" id="GO:0004519">
    <property type="term" value="F:endonuclease activity"/>
    <property type="evidence" value="ECO:0007669"/>
    <property type="project" value="UniProtKB-KW"/>
</dbReference>
<dbReference type="EMBL" id="KV019062">
    <property type="protein sequence ID" value="KZV16399.1"/>
    <property type="molecule type" value="Genomic_DNA"/>
</dbReference>
<evidence type="ECO:0000256" key="3">
    <source>
        <dbReference type="ARBA" id="ARBA00022722"/>
    </source>
</evidence>
<keyword evidence="6" id="KW-0695">RNA-directed DNA polymerase</keyword>
<keyword evidence="4" id="KW-0255">Endonuclease</keyword>
<evidence type="ECO:0000259" key="7">
    <source>
        <dbReference type="Pfam" id="PF17917"/>
    </source>
</evidence>
<dbReference type="GO" id="GO:0003964">
    <property type="term" value="F:RNA-directed DNA polymerase activity"/>
    <property type="evidence" value="ECO:0007669"/>
    <property type="project" value="UniProtKB-KW"/>
</dbReference>
<dbReference type="AlphaFoldDB" id="A0A2Z7A4M4"/>
<evidence type="ECO:0000313" key="8">
    <source>
        <dbReference type="EMBL" id="KZV16399.1"/>
    </source>
</evidence>
<accession>A0A2Z7A4M4</accession>
<gene>
    <name evidence="8" type="ORF">F511_35292</name>
</gene>
<dbReference type="Pfam" id="PF17917">
    <property type="entry name" value="RT_RNaseH"/>
    <property type="match status" value="1"/>
</dbReference>
<keyword evidence="3" id="KW-0540">Nuclease</keyword>
<evidence type="ECO:0000256" key="5">
    <source>
        <dbReference type="ARBA" id="ARBA00022801"/>
    </source>
</evidence>
<dbReference type="Proteomes" id="UP000250235">
    <property type="component" value="Unassembled WGS sequence"/>
</dbReference>
<keyword evidence="5" id="KW-0378">Hydrolase</keyword>
<dbReference type="InterPro" id="IPR043502">
    <property type="entry name" value="DNA/RNA_pol_sf"/>
</dbReference>
<evidence type="ECO:0000256" key="1">
    <source>
        <dbReference type="ARBA" id="ARBA00022679"/>
    </source>
</evidence>
<dbReference type="PANTHER" id="PTHR34072">
    <property type="entry name" value="ENZYMATIC POLYPROTEIN-RELATED"/>
    <property type="match status" value="1"/>
</dbReference>
<evidence type="ECO:0000256" key="4">
    <source>
        <dbReference type="ARBA" id="ARBA00022759"/>
    </source>
</evidence>
<name>A0A2Z7A4M4_9LAMI</name>
<reference evidence="8 9" key="1">
    <citation type="journal article" date="2015" name="Proc. Natl. Acad. Sci. U.S.A.">
        <title>The resurrection genome of Boea hygrometrica: A blueprint for survival of dehydration.</title>
        <authorList>
            <person name="Xiao L."/>
            <person name="Yang G."/>
            <person name="Zhang L."/>
            <person name="Yang X."/>
            <person name="Zhao S."/>
            <person name="Ji Z."/>
            <person name="Zhou Q."/>
            <person name="Hu M."/>
            <person name="Wang Y."/>
            <person name="Chen M."/>
            <person name="Xu Y."/>
            <person name="Jin H."/>
            <person name="Xiao X."/>
            <person name="Hu G."/>
            <person name="Bao F."/>
            <person name="Hu Y."/>
            <person name="Wan P."/>
            <person name="Li L."/>
            <person name="Deng X."/>
            <person name="Kuang T."/>
            <person name="Xiang C."/>
            <person name="Zhu J.K."/>
            <person name="Oliver M.J."/>
            <person name="He Y."/>
        </authorList>
    </citation>
    <scope>NUCLEOTIDE SEQUENCE [LARGE SCALE GENOMIC DNA]</scope>
    <source>
        <strain evidence="9">cv. XS01</strain>
    </source>
</reference>
<dbReference type="PANTHER" id="PTHR34072:SF52">
    <property type="entry name" value="RIBONUCLEASE H"/>
    <property type="match status" value="1"/>
</dbReference>
<dbReference type="OrthoDB" id="1739568at2759"/>